<protein>
    <submittedName>
        <fullName evidence="2">Rhodanese-like domain-containing protein</fullName>
    </submittedName>
</protein>
<dbReference type="PANTHER" id="PTHR43031">
    <property type="entry name" value="FAD-DEPENDENT OXIDOREDUCTASE"/>
    <property type="match status" value="1"/>
</dbReference>
<dbReference type="Gene3D" id="3.40.250.10">
    <property type="entry name" value="Rhodanese-like domain"/>
    <property type="match status" value="1"/>
</dbReference>
<dbReference type="AlphaFoldDB" id="A0AAU6SA39"/>
<evidence type="ECO:0000259" key="1">
    <source>
        <dbReference type="PROSITE" id="PS50206"/>
    </source>
</evidence>
<dbReference type="RefSeq" id="WP_349428287.1">
    <property type="nucleotide sequence ID" value="NZ_CP151632.1"/>
</dbReference>
<feature type="domain" description="Rhodanese" evidence="1">
    <location>
        <begin position="27"/>
        <end position="125"/>
    </location>
</feature>
<evidence type="ECO:0000313" key="2">
    <source>
        <dbReference type="EMBL" id="WZO33754.1"/>
    </source>
</evidence>
<dbReference type="PANTHER" id="PTHR43031:SF1">
    <property type="entry name" value="PYRIDINE NUCLEOTIDE-DISULPHIDE OXIDOREDUCTASE"/>
    <property type="match status" value="1"/>
</dbReference>
<sequence>MTDTTDTAAEPTFDAPLITAEEAAGRAAAGALVVDVRSDAGRARDGVIPGSIRGDRNNLDAQFLIDSPEKFAEITDWDQDIVIVCGTINGSGPVAEQLRAKGFTNVAHVDGGFPSWKESGGPTAEAPAAE</sequence>
<name>A0AAU6SA39_9MICO</name>
<dbReference type="InterPro" id="IPR036873">
    <property type="entry name" value="Rhodanese-like_dom_sf"/>
</dbReference>
<dbReference type="EMBL" id="CP151632">
    <property type="protein sequence ID" value="WZO33754.1"/>
    <property type="molecule type" value="Genomic_DNA"/>
</dbReference>
<accession>A0AAU6SA39</accession>
<dbReference type="InterPro" id="IPR050229">
    <property type="entry name" value="GlpE_sulfurtransferase"/>
</dbReference>
<reference evidence="2" key="1">
    <citation type="submission" date="2024-04" db="EMBL/GenBank/DDBJ databases">
        <authorList>
            <person name="Roder T."/>
            <person name="Oberhansli S."/>
            <person name="Kreuzer M."/>
        </authorList>
    </citation>
    <scope>NUCLEOTIDE SEQUENCE</scope>
    <source>
        <strain evidence="2">LWS13-1.2</strain>
    </source>
</reference>
<gene>
    <name evidence="2" type="ORF">MRBLWS13_001388</name>
</gene>
<dbReference type="InterPro" id="IPR001763">
    <property type="entry name" value="Rhodanese-like_dom"/>
</dbReference>
<organism evidence="2">
    <name type="scientific">Microbacterium sp. LWS13-1.2</name>
    <dbReference type="NCBI Taxonomy" id="3135264"/>
    <lineage>
        <taxon>Bacteria</taxon>
        <taxon>Bacillati</taxon>
        <taxon>Actinomycetota</taxon>
        <taxon>Actinomycetes</taxon>
        <taxon>Micrococcales</taxon>
        <taxon>Microbacteriaceae</taxon>
        <taxon>Microbacterium</taxon>
    </lineage>
</organism>
<dbReference type="CDD" id="cd00158">
    <property type="entry name" value="RHOD"/>
    <property type="match status" value="1"/>
</dbReference>
<dbReference type="SUPFAM" id="SSF52821">
    <property type="entry name" value="Rhodanese/Cell cycle control phosphatase"/>
    <property type="match status" value="1"/>
</dbReference>
<proteinExistence type="predicted"/>
<dbReference type="PROSITE" id="PS50206">
    <property type="entry name" value="RHODANESE_3"/>
    <property type="match status" value="1"/>
</dbReference>
<dbReference type="SMART" id="SM00450">
    <property type="entry name" value="RHOD"/>
    <property type="match status" value="1"/>
</dbReference>
<dbReference type="Pfam" id="PF00581">
    <property type="entry name" value="Rhodanese"/>
    <property type="match status" value="1"/>
</dbReference>